<name>X1JV99_9ZZZZ</name>
<proteinExistence type="predicted"/>
<reference evidence="1" key="1">
    <citation type="journal article" date="2014" name="Front. Microbiol.">
        <title>High frequency of phylogenetically diverse reductive dehalogenase-homologous genes in deep subseafloor sedimentary metagenomes.</title>
        <authorList>
            <person name="Kawai M."/>
            <person name="Futagami T."/>
            <person name="Toyoda A."/>
            <person name="Takaki Y."/>
            <person name="Nishi S."/>
            <person name="Hori S."/>
            <person name="Arai W."/>
            <person name="Tsubouchi T."/>
            <person name="Morono Y."/>
            <person name="Uchiyama I."/>
            <person name="Ito T."/>
            <person name="Fujiyama A."/>
            <person name="Inagaki F."/>
            <person name="Takami H."/>
        </authorList>
    </citation>
    <scope>NUCLEOTIDE SEQUENCE</scope>
    <source>
        <strain evidence="1">Expedition CK06-06</strain>
    </source>
</reference>
<evidence type="ECO:0000313" key="1">
    <source>
        <dbReference type="EMBL" id="GAH97997.1"/>
    </source>
</evidence>
<comment type="caution">
    <text evidence="1">The sequence shown here is derived from an EMBL/GenBank/DDBJ whole genome shotgun (WGS) entry which is preliminary data.</text>
</comment>
<organism evidence="1">
    <name type="scientific">marine sediment metagenome</name>
    <dbReference type="NCBI Taxonomy" id="412755"/>
    <lineage>
        <taxon>unclassified sequences</taxon>
        <taxon>metagenomes</taxon>
        <taxon>ecological metagenomes</taxon>
    </lineage>
</organism>
<gene>
    <name evidence="1" type="ORF">S06H3_04514</name>
</gene>
<sequence length="119" mass="14037">MKNENLIHVKLEYGEALQSKRDVLSSEMNLLRITGIIKKYRILRLEELKIKSKLYRKIKEVITNMRNTQTTLPKLKIPEILKKTEETEKPELQIKEKQYDGSLGSQLQEIQDKLNSLQK</sequence>
<accession>X1JV99</accession>
<dbReference type="EMBL" id="BARV01001591">
    <property type="protein sequence ID" value="GAH97997.1"/>
    <property type="molecule type" value="Genomic_DNA"/>
</dbReference>
<dbReference type="AlphaFoldDB" id="X1JV99"/>
<protein>
    <submittedName>
        <fullName evidence="1">Uncharacterized protein</fullName>
    </submittedName>
</protein>